<evidence type="ECO:0000313" key="2">
    <source>
        <dbReference type="Proteomes" id="UP000431401"/>
    </source>
</evidence>
<dbReference type="AlphaFoldDB" id="A0A7K0E050"/>
<name>A0A7K0E050_9NOCA</name>
<sequence length="29" mass="2898">MRTFVTIVAATALLAIGTAAAVFIAVSSM</sequence>
<organism evidence="1 2">
    <name type="scientific">Nocardia aurantia</name>
    <dbReference type="NCBI Taxonomy" id="2585199"/>
    <lineage>
        <taxon>Bacteria</taxon>
        <taxon>Bacillati</taxon>
        <taxon>Actinomycetota</taxon>
        <taxon>Actinomycetes</taxon>
        <taxon>Mycobacteriales</taxon>
        <taxon>Nocardiaceae</taxon>
        <taxon>Nocardia</taxon>
    </lineage>
</organism>
<gene>
    <name evidence="1" type="ORF">NRB56_70480</name>
</gene>
<protein>
    <submittedName>
        <fullName evidence="1">Uncharacterized protein</fullName>
    </submittedName>
</protein>
<comment type="caution">
    <text evidence="1">The sequence shown here is derived from an EMBL/GenBank/DDBJ whole genome shotgun (WGS) entry which is preliminary data.</text>
</comment>
<evidence type="ECO:0000313" key="1">
    <source>
        <dbReference type="EMBL" id="MQY31439.1"/>
    </source>
</evidence>
<keyword evidence="2" id="KW-1185">Reference proteome</keyword>
<dbReference type="Proteomes" id="UP000431401">
    <property type="component" value="Unassembled WGS sequence"/>
</dbReference>
<dbReference type="EMBL" id="WEGI01000019">
    <property type="protein sequence ID" value="MQY31439.1"/>
    <property type="molecule type" value="Genomic_DNA"/>
</dbReference>
<accession>A0A7K0E050</accession>
<proteinExistence type="predicted"/>
<reference evidence="1 2" key="1">
    <citation type="submission" date="2019-10" db="EMBL/GenBank/DDBJ databases">
        <title>Nocardia macrotermitis sp. nov. and Nocardia aurantia sp. nov., isolated from the gut of fungus growing-termite Macrotermes natalensis.</title>
        <authorList>
            <person name="Benndorf R."/>
            <person name="Schwitalla J."/>
            <person name="Martin K."/>
            <person name="De Beer W."/>
            <person name="Kaster A.-K."/>
            <person name="Vollmers J."/>
            <person name="Poulsen M."/>
            <person name="Beemelmanns C."/>
        </authorList>
    </citation>
    <scope>NUCLEOTIDE SEQUENCE [LARGE SCALE GENOMIC DNA]</scope>
    <source>
        <strain evidence="1 2">RB56</strain>
    </source>
</reference>